<dbReference type="PANTHER" id="PTHR12050:SF0">
    <property type="entry name" value="RH04491P"/>
    <property type="match status" value="1"/>
</dbReference>
<evidence type="ECO:0000256" key="3">
    <source>
        <dbReference type="ARBA" id="ARBA00022692"/>
    </source>
</evidence>
<dbReference type="Proteomes" id="UP001338582">
    <property type="component" value="Chromosome 2"/>
</dbReference>
<evidence type="ECO:0000256" key="2">
    <source>
        <dbReference type="ARBA" id="ARBA00005645"/>
    </source>
</evidence>
<evidence type="ECO:0000256" key="5">
    <source>
        <dbReference type="ARBA" id="ARBA00023136"/>
    </source>
</evidence>
<keyword evidence="5 6" id="KW-0472">Membrane</keyword>
<proteinExistence type="inferred from homology"/>
<dbReference type="GO" id="GO:0032511">
    <property type="term" value="P:late endosome to vacuole transport via multivesicular body sorting pathway"/>
    <property type="evidence" value="ECO:0007669"/>
    <property type="project" value="TreeGrafter"/>
</dbReference>
<comment type="subcellular location">
    <subcellularLocation>
        <location evidence="1">Membrane</location>
        <topology evidence="1">Multi-pass membrane protein</topology>
    </subcellularLocation>
</comment>
<dbReference type="PANTHER" id="PTHR12050">
    <property type="entry name" value="LEPTIN RECEPTOR-RELATED"/>
    <property type="match status" value="1"/>
</dbReference>
<evidence type="ECO:0000256" key="1">
    <source>
        <dbReference type="ARBA" id="ARBA00004141"/>
    </source>
</evidence>
<comment type="similarity">
    <text evidence="2">Belongs to the OB-RGRP/VPS55 family.</text>
</comment>
<organism evidence="7 8">
    <name type="scientific">Australozyma saopauloensis</name>
    <dbReference type="NCBI Taxonomy" id="291208"/>
    <lineage>
        <taxon>Eukaryota</taxon>
        <taxon>Fungi</taxon>
        <taxon>Dikarya</taxon>
        <taxon>Ascomycota</taxon>
        <taxon>Saccharomycotina</taxon>
        <taxon>Pichiomycetes</taxon>
        <taxon>Metschnikowiaceae</taxon>
        <taxon>Australozyma</taxon>
    </lineage>
</organism>
<evidence type="ECO:0000313" key="8">
    <source>
        <dbReference type="Proteomes" id="UP001338582"/>
    </source>
</evidence>
<evidence type="ECO:0000256" key="4">
    <source>
        <dbReference type="ARBA" id="ARBA00022989"/>
    </source>
</evidence>
<dbReference type="KEGG" id="asau:88172912"/>
<dbReference type="InterPro" id="IPR007262">
    <property type="entry name" value="Vps55/LEPROT"/>
</dbReference>
<dbReference type="AlphaFoldDB" id="A0AAX4H7V2"/>
<evidence type="ECO:0008006" key="9">
    <source>
        <dbReference type="Google" id="ProtNLM"/>
    </source>
</evidence>
<feature type="transmembrane region" description="Helical" evidence="6">
    <location>
        <begin position="52"/>
        <end position="72"/>
    </location>
</feature>
<evidence type="ECO:0000313" key="7">
    <source>
        <dbReference type="EMBL" id="WPK24568.1"/>
    </source>
</evidence>
<name>A0AAX4H7V2_9ASCO</name>
<dbReference type="GO" id="GO:0034424">
    <property type="term" value="C:Vps55/Vps68 complex"/>
    <property type="evidence" value="ECO:0007669"/>
    <property type="project" value="TreeGrafter"/>
</dbReference>
<dbReference type="GeneID" id="88172912"/>
<feature type="transmembrane region" description="Helical" evidence="6">
    <location>
        <begin position="152"/>
        <end position="173"/>
    </location>
</feature>
<dbReference type="RefSeq" id="XP_062876951.1">
    <property type="nucleotide sequence ID" value="XM_063020881.1"/>
</dbReference>
<accession>A0AAX4H7V2</accession>
<keyword evidence="3 6" id="KW-0812">Transmembrane</keyword>
<dbReference type="Pfam" id="PF04133">
    <property type="entry name" value="Vps55"/>
    <property type="match status" value="1"/>
</dbReference>
<sequence length="185" mass="21129">MDGVERNYCNFFFSKIVWHLLQGQPRLSPHYQSHIVVSHNSLTSIMNPLNKIIFLSAFLAFGFLLILLSCALYNNWLPLWVIAVFLVAPLPNIILSSIENNRDDFLTFSNDHANTPLPLQEFAKFFTGLLIVSGVALPLMLYHCWLIDLGSLVMSITGGLIVYSDICVFIWFFSESEEENDDFNF</sequence>
<feature type="transmembrane region" description="Helical" evidence="6">
    <location>
        <begin position="125"/>
        <end position="145"/>
    </location>
</feature>
<feature type="transmembrane region" description="Helical" evidence="6">
    <location>
        <begin position="79"/>
        <end position="98"/>
    </location>
</feature>
<protein>
    <recommendedName>
        <fullName evidence="9">Vacuolar protein sorting 55</fullName>
    </recommendedName>
</protein>
<reference evidence="7 8" key="1">
    <citation type="submission" date="2023-10" db="EMBL/GenBank/DDBJ databases">
        <title>Draft Genome Sequence of Candida saopaulonensis from a very Premature Infant with Sepsis.</title>
        <authorList>
            <person name="Ning Y."/>
            <person name="Dai R."/>
            <person name="Xiao M."/>
            <person name="Xu Y."/>
            <person name="Yan Q."/>
            <person name="Zhang L."/>
        </authorList>
    </citation>
    <scope>NUCLEOTIDE SEQUENCE [LARGE SCALE GENOMIC DNA]</scope>
    <source>
        <strain evidence="7 8">19XY460</strain>
    </source>
</reference>
<keyword evidence="8" id="KW-1185">Reference proteome</keyword>
<dbReference type="EMBL" id="CP138895">
    <property type="protein sequence ID" value="WPK24568.1"/>
    <property type="molecule type" value="Genomic_DNA"/>
</dbReference>
<evidence type="ECO:0000256" key="6">
    <source>
        <dbReference type="SAM" id="Phobius"/>
    </source>
</evidence>
<gene>
    <name evidence="7" type="ORF">PUMCH_001847</name>
</gene>
<keyword evidence="4 6" id="KW-1133">Transmembrane helix</keyword>